<dbReference type="AlphaFoldDB" id="A0A9W6YED8"/>
<organism evidence="1 2">
    <name type="scientific">Phytophthora fragariaefolia</name>
    <dbReference type="NCBI Taxonomy" id="1490495"/>
    <lineage>
        <taxon>Eukaryota</taxon>
        <taxon>Sar</taxon>
        <taxon>Stramenopiles</taxon>
        <taxon>Oomycota</taxon>
        <taxon>Peronosporomycetes</taxon>
        <taxon>Peronosporales</taxon>
        <taxon>Peronosporaceae</taxon>
        <taxon>Phytophthora</taxon>
    </lineage>
</organism>
<dbReference type="EMBL" id="BSXT01005165">
    <property type="protein sequence ID" value="GMF59940.1"/>
    <property type="molecule type" value="Genomic_DNA"/>
</dbReference>
<gene>
    <name evidence="1" type="ORF">Pfra01_002599500</name>
</gene>
<accession>A0A9W6YED8</accession>
<dbReference type="OrthoDB" id="126643at2759"/>
<evidence type="ECO:0000313" key="1">
    <source>
        <dbReference type="EMBL" id="GMF59940.1"/>
    </source>
</evidence>
<reference evidence="1" key="1">
    <citation type="submission" date="2023-04" db="EMBL/GenBank/DDBJ databases">
        <title>Phytophthora fragariaefolia NBRC 109709.</title>
        <authorList>
            <person name="Ichikawa N."/>
            <person name="Sato H."/>
            <person name="Tonouchi N."/>
        </authorList>
    </citation>
    <scope>NUCLEOTIDE SEQUENCE</scope>
    <source>
        <strain evidence="1">NBRC 109709</strain>
    </source>
</reference>
<evidence type="ECO:0000313" key="2">
    <source>
        <dbReference type="Proteomes" id="UP001165121"/>
    </source>
</evidence>
<sequence length="145" mass="16321">MDEETLSAKVQQHLTETAQALELMHREMSAISDRRRLQARAHRAAKAKPPNFSVGDFVLAASVISMPNKLAIKWQGPKRVVQAITDWVLEVEALNAPHTKTKHHVSRLRFYADSSREMTEDFLQYALHSHVGECVEAFAASAVMQ</sequence>
<proteinExistence type="predicted"/>
<dbReference type="Proteomes" id="UP001165121">
    <property type="component" value="Unassembled WGS sequence"/>
</dbReference>
<name>A0A9W6YED8_9STRA</name>
<comment type="caution">
    <text evidence="1">The sequence shown here is derived from an EMBL/GenBank/DDBJ whole genome shotgun (WGS) entry which is preliminary data.</text>
</comment>
<protein>
    <submittedName>
        <fullName evidence="1">Unnamed protein product</fullName>
    </submittedName>
</protein>
<keyword evidence="2" id="KW-1185">Reference proteome</keyword>